<proteinExistence type="predicted"/>
<keyword evidence="2" id="KW-1185">Reference proteome</keyword>
<name>A0ACC1T7F0_9APHY</name>
<dbReference type="Proteomes" id="UP001148662">
    <property type="component" value="Unassembled WGS sequence"/>
</dbReference>
<comment type="caution">
    <text evidence="1">The sequence shown here is derived from an EMBL/GenBank/DDBJ whole genome shotgun (WGS) entry which is preliminary data.</text>
</comment>
<reference evidence="1" key="1">
    <citation type="submission" date="2022-07" db="EMBL/GenBank/DDBJ databases">
        <title>Genome Sequence of Phlebia brevispora.</title>
        <authorList>
            <person name="Buettner E."/>
        </authorList>
    </citation>
    <scope>NUCLEOTIDE SEQUENCE</scope>
    <source>
        <strain evidence="1">MPL23</strain>
    </source>
</reference>
<organism evidence="1 2">
    <name type="scientific">Phlebia brevispora</name>
    <dbReference type="NCBI Taxonomy" id="194682"/>
    <lineage>
        <taxon>Eukaryota</taxon>
        <taxon>Fungi</taxon>
        <taxon>Dikarya</taxon>
        <taxon>Basidiomycota</taxon>
        <taxon>Agaricomycotina</taxon>
        <taxon>Agaricomycetes</taxon>
        <taxon>Polyporales</taxon>
        <taxon>Meruliaceae</taxon>
        <taxon>Phlebia</taxon>
    </lineage>
</organism>
<sequence>MLCSLPPSIDGSSTIAGCDLLGAGRPGTSPHLNSQAHVQKIRAATISIIHAHGDVGASQLTDQGISRPDPERPEHHMPTAYKDNTEVACAGRSMSRRVRALTKRAPALRSEPRSHTARDVVDYCVR</sequence>
<dbReference type="EMBL" id="JANHOG010000397">
    <property type="protein sequence ID" value="KAJ3554779.1"/>
    <property type="molecule type" value="Genomic_DNA"/>
</dbReference>
<evidence type="ECO:0000313" key="2">
    <source>
        <dbReference type="Proteomes" id="UP001148662"/>
    </source>
</evidence>
<protein>
    <submittedName>
        <fullName evidence="1">Uncharacterized protein</fullName>
    </submittedName>
</protein>
<gene>
    <name evidence="1" type="ORF">NM688_g2927</name>
</gene>
<evidence type="ECO:0000313" key="1">
    <source>
        <dbReference type="EMBL" id="KAJ3554779.1"/>
    </source>
</evidence>
<accession>A0ACC1T7F0</accession>